<name>A0A5R9GI15_9BACL</name>
<evidence type="ECO:0000256" key="8">
    <source>
        <dbReference type="PIRSR" id="PIRSR001123-2"/>
    </source>
</evidence>
<dbReference type="InterPro" id="IPR002933">
    <property type="entry name" value="Peptidase_M20"/>
</dbReference>
<dbReference type="PANTHER" id="PTHR42994:SF2">
    <property type="entry name" value="PEPTIDASE"/>
    <property type="match status" value="1"/>
</dbReference>
<evidence type="ECO:0000313" key="11">
    <source>
        <dbReference type="Proteomes" id="UP000309676"/>
    </source>
</evidence>
<keyword evidence="3 8" id="KW-0479">Metal-binding</keyword>
<dbReference type="Gene3D" id="3.30.70.360">
    <property type="match status" value="1"/>
</dbReference>
<dbReference type="InterPro" id="IPR011650">
    <property type="entry name" value="Peptidase_M20_dimer"/>
</dbReference>
<organism evidence="10 11">
    <name type="scientific">Paenibacillus antri</name>
    <dbReference type="NCBI Taxonomy" id="2582848"/>
    <lineage>
        <taxon>Bacteria</taxon>
        <taxon>Bacillati</taxon>
        <taxon>Bacillota</taxon>
        <taxon>Bacilli</taxon>
        <taxon>Bacillales</taxon>
        <taxon>Paenibacillaceae</taxon>
        <taxon>Paenibacillus</taxon>
    </lineage>
</organism>
<dbReference type="RefSeq" id="WP_138193259.1">
    <property type="nucleotide sequence ID" value="NZ_VCIW01000003.1"/>
</dbReference>
<dbReference type="GO" id="GO:0008237">
    <property type="term" value="F:metallopeptidase activity"/>
    <property type="evidence" value="ECO:0007669"/>
    <property type="project" value="UniProtKB-KW"/>
</dbReference>
<comment type="caution">
    <text evidence="10">The sequence shown here is derived from an EMBL/GenBank/DDBJ whole genome shotgun (WGS) entry which is preliminary data.</text>
</comment>
<dbReference type="PIRSF" id="PIRSF001123">
    <property type="entry name" value="PepA_GA"/>
    <property type="match status" value="1"/>
</dbReference>
<dbReference type="EMBL" id="VCIW01000003">
    <property type="protein sequence ID" value="TLS53018.1"/>
    <property type="molecule type" value="Genomic_DNA"/>
</dbReference>
<comment type="similarity">
    <text evidence="7">Belongs to the peptidase M42 family.</text>
</comment>
<evidence type="ECO:0000256" key="7">
    <source>
        <dbReference type="PIRNR" id="PIRNR001123"/>
    </source>
</evidence>
<dbReference type="Gene3D" id="3.40.630.10">
    <property type="entry name" value="Zn peptidases"/>
    <property type="match status" value="1"/>
</dbReference>
<keyword evidence="5" id="KW-0862">Zinc</keyword>
<comment type="cofactor">
    <cofactor evidence="1">
        <name>Zn(2+)</name>
        <dbReference type="ChEBI" id="CHEBI:29105"/>
    </cofactor>
</comment>
<evidence type="ECO:0000256" key="2">
    <source>
        <dbReference type="ARBA" id="ARBA00022670"/>
    </source>
</evidence>
<dbReference type="Pfam" id="PF01546">
    <property type="entry name" value="Peptidase_M20"/>
    <property type="match status" value="1"/>
</dbReference>
<accession>A0A5R9GI15</accession>
<sequence>MVMQQRLIDEFFELVRTDSETKHERVICDSLKRKFAELGLDVFEDDTAAKTGHGAGNLFATWAATEGMEDVAPFLFTGHMDTVAPGNGIKPRIDDDGFIRSDGTTILGSDDKAGLAAMFEAIRVVNESGQPHGRIQFVITSGEESGLVGARAMDKSLLDAKYGFALDSDGKIGEICTAGPTQTKLRITVTGKSAHAGVNPQDGISAITVAAKAISRMPLGRIDHETTANIGRFEGGGETNVVAEQVIITAEARSLVNEKMTAQIAKMRDAFESATKEFGAKYEFVENYLYPAYKFDDDAPVVRVAADAFESLGIPWSTFPSGGGSDANMFNGMGVPTVNLAIGYEHIHTTKEQIRVSDLVGAARMVVAIIEQSVKVKA</sequence>
<keyword evidence="4 10" id="KW-0378">Hydrolase</keyword>
<dbReference type="AlphaFoldDB" id="A0A5R9GI15"/>
<evidence type="ECO:0000256" key="5">
    <source>
        <dbReference type="ARBA" id="ARBA00022833"/>
    </source>
</evidence>
<dbReference type="Pfam" id="PF07687">
    <property type="entry name" value="M20_dimer"/>
    <property type="match status" value="1"/>
</dbReference>
<dbReference type="GO" id="GO:0046872">
    <property type="term" value="F:metal ion binding"/>
    <property type="evidence" value="ECO:0007669"/>
    <property type="project" value="UniProtKB-UniRule"/>
</dbReference>
<evidence type="ECO:0000256" key="3">
    <source>
        <dbReference type="ARBA" id="ARBA00022723"/>
    </source>
</evidence>
<dbReference type="PANTHER" id="PTHR42994">
    <property type="entry name" value="PEPTIDASE T"/>
    <property type="match status" value="1"/>
</dbReference>
<dbReference type="InterPro" id="IPR010162">
    <property type="entry name" value="PepT-like"/>
</dbReference>
<evidence type="ECO:0000313" key="10">
    <source>
        <dbReference type="EMBL" id="TLS53018.1"/>
    </source>
</evidence>
<keyword evidence="11" id="KW-1185">Reference proteome</keyword>
<dbReference type="GO" id="GO:0006508">
    <property type="term" value="P:proteolysis"/>
    <property type="evidence" value="ECO:0007669"/>
    <property type="project" value="UniProtKB-KW"/>
</dbReference>
<comment type="cofactor">
    <cofactor evidence="8">
        <name>a divalent metal cation</name>
        <dbReference type="ChEBI" id="CHEBI:60240"/>
    </cofactor>
    <text evidence="8">Binds 2 divalent metal cations per subunit.</text>
</comment>
<dbReference type="SUPFAM" id="SSF55031">
    <property type="entry name" value="Bacterial exopeptidase dimerisation domain"/>
    <property type="match status" value="1"/>
</dbReference>
<feature type="domain" description="Peptidase M20 dimerisation" evidence="9">
    <location>
        <begin position="185"/>
        <end position="277"/>
    </location>
</feature>
<keyword evidence="2" id="KW-0645">Protease</keyword>
<dbReference type="InterPro" id="IPR036264">
    <property type="entry name" value="Bact_exopeptidase_dim_dom"/>
</dbReference>
<evidence type="ECO:0000256" key="4">
    <source>
        <dbReference type="ARBA" id="ARBA00022801"/>
    </source>
</evidence>
<dbReference type="Proteomes" id="UP000309676">
    <property type="component" value="Unassembled WGS sequence"/>
</dbReference>
<protein>
    <submittedName>
        <fullName evidence="10">M20/M25/M40 family metallo-hydrolase</fullName>
    </submittedName>
</protein>
<keyword evidence="6" id="KW-0482">Metalloprotease</keyword>
<gene>
    <name evidence="10" type="ORF">FE782_06520</name>
</gene>
<evidence type="ECO:0000256" key="1">
    <source>
        <dbReference type="ARBA" id="ARBA00001947"/>
    </source>
</evidence>
<dbReference type="OrthoDB" id="9776600at2"/>
<dbReference type="GO" id="GO:0004177">
    <property type="term" value="F:aminopeptidase activity"/>
    <property type="evidence" value="ECO:0007669"/>
    <property type="project" value="UniProtKB-UniRule"/>
</dbReference>
<evidence type="ECO:0000256" key="6">
    <source>
        <dbReference type="ARBA" id="ARBA00023049"/>
    </source>
</evidence>
<evidence type="ECO:0000259" key="9">
    <source>
        <dbReference type="Pfam" id="PF07687"/>
    </source>
</evidence>
<feature type="binding site" evidence="8">
    <location>
        <position position="348"/>
    </location>
    <ligand>
        <name>Zn(2+)</name>
        <dbReference type="ChEBI" id="CHEBI:29105"/>
        <label>2</label>
    </ligand>
</feature>
<proteinExistence type="inferred from homology"/>
<reference evidence="10 11" key="1">
    <citation type="submission" date="2019-05" db="EMBL/GenBank/DDBJ databases">
        <authorList>
            <person name="Narsing Rao M.P."/>
            <person name="Li W.J."/>
        </authorList>
    </citation>
    <scope>NUCLEOTIDE SEQUENCE [LARGE SCALE GENOMIC DNA]</scope>
    <source>
        <strain evidence="10 11">SYSU_K30003</strain>
    </source>
</reference>
<dbReference type="NCBIfam" id="TIGR01883">
    <property type="entry name" value="PepT-like"/>
    <property type="match status" value="1"/>
</dbReference>
<dbReference type="InterPro" id="IPR008007">
    <property type="entry name" value="Peptidase_M42"/>
</dbReference>
<dbReference type="SUPFAM" id="SSF53187">
    <property type="entry name" value="Zn-dependent exopeptidases"/>
    <property type="match status" value="1"/>
</dbReference>
<dbReference type="InterPro" id="IPR001261">
    <property type="entry name" value="ArgE/DapE_CS"/>
</dbReference>
<dbReference type="PROSITE" id="PS00759">
    <property type="entry name" value="ARGE_DAPE_CPG2_2"/>
    <property type="match status" value="1"/>
</dbReference>